<dbReference type="SUPFAM" id="SSF56112">
    <property type="entry name" value="Protein kinase-like (PK-like)"/>
    <property type="match status" value="1"/>
</dbReference>
<dbReference type="PANTHER" id="PTHR44329">
    <property type="entry name" value="SERINE/THREONINE-PROTEIN KINASE TNNI3K-RELATED"/>
    <property type="match status" value="1"/>
</dbReference>
<dbReference type="PANTHER" id="PTHR44329:SF260">
    <property type="entry name" value="PROTEIN KINASE DOMAIN-CONTAINING PROTEIN"/>
    <property type="match status" value="1"/>
</dbReference>
<evidence type="ECO:0000313" key="5">
    <source>
        <dbReference type="Proteomes" id="UP000006727"/>
    </source>
</evidence>
<dbReference type="Gramene" id="Pp3c12_21860V3.1">
    <property type="protein sequence ID" value="Pp3c12_21860V3.1"/>
    <property type="gene ID" value="Pp3c12_21860"/>
</dbReference>
<dbReference type="EnsemblPlants" id="Pp3c12_21860V3.7">
    <property type="protein sequence ID" value="Pp3c12_21860V3.7"/>
    <property type="gene ID" value="Pp3c12_21860"/>
</dbReference>
<dbReference type="GO" id="GO:0005737">
    <property type="term" value="C:cytoplasm"/>
    <property type="evidence" value="ECO:0000318"/>
    <property type="project" value="GO_Central"/>
</dbReference>
<dbReference type="InterPro" id="IPR000719">
    <property type="entry name" value="Prot_kinase_dom"/>
</dbReference>
<keyword evidence="1" id="KW-0175">Coiled coil</keyword>
<organism evidence="3">
    <name type="scientific">Physcomitrium patens</name>
    <name type="common">Spreading-leaved earth moss</name>
    <name type="synonym">Physcomitrella patens</name>
    <dbReference type="NCBI Taxonomy" id="3218"/>
    <lineage>
        <taxon>Eukaryota</taxon>
        <taxon>Viridiplantae</taxon>
        <taxon>Streptophyta</taxon>
        <taxon>Embryophyta</taxon>
        <taxon>Bryophyta</taxon>
        <taxon>Bryophytina</taxon>
        <taxon>Bryopsida</taxon>
        <taxon>Funariidae</taxon>
        <taxon>Funariales</taxon>
        <taxon>Funariaceae</taxon>
        <taxon>Physcomitrium</taxon>
    </lineage>
</organism>
<dbReference type="Gene3D" id="1.10.510.10">
    <property type="entry name" value="Transferase(Phosphotransferase) domain 1"/>
    <property type="match status" value="1"/>
</dbReference>
<protein>
    <recommendedName>
        <fullName evidence="2">Protein kinase domain-containing protein</fullName>
    </recommendedName>
</protein>
<dbReference type="EnsemblPlants" id="Pp3c12_21860V3.5">
    <property type="protein sequence ID" value="Pp3c12_21860V3.5"/>
    <property type="gene ID" value="Pp3c12_21860"/>
</dbReference>
<dbReference type="EnsemblPlants" id="Pp3c12_21860V3.6">
    <property type="protein sequence ID" value="Pp3c12_21860V3.6"/>
    <property type="gene ID" value="Pp3c12_21860"/>
</dbReference>
<keyword evidence="5" id="KW-1185">Reference proteome</keyword>
<proteinExistence type="predicted"/>
<reference evidence="3 5" key="2">
    <citation type="journal article" date="2018" name="Plant J.">
        <title>The Physcomitrella patens chromosome-scale assembly reveals moss genome structure and evolution.</title>
        <authorList>
            <person name="Lang D."/>
            <person name="Ullrich K.K."/>
            <person name="Murat F."/>
            <person name="Fuchs J."/>
            <person name="Jenkins J."/>
            <person name="Haas F.B."/>
            <person name="Piednoel M."/>
            <person name="Gundlach H."/>
            <person name="Van Bel M."/>
            <person name="Meyberg R."/>
            <person name="Vives C."/>
            <person name="Morata J."/>
            <person name="Symeonidi A."/>
            <person name="Hiss M."/>
            <person name="Muchero W."/>
            <person name="Kamisugi Y."/>
            <person name="Saleh O."/>
            <person name="Blanc G."/>
            <person name="Decker E.L."/>
            <person name="van Gessel N."/>
            <person name="Grimwood J."/>
            <person name="Hayes R.D."/>
            <person name="Graham S.W."/>
            <person name="Gunter L.E."/>
            <person name="McDaniel S.F."/>
            <person name="Hoernstein S.N.W."/>
            <person name="Larsson A."/>
            <person name="Li F.W."/>
            <person name="Perroud P.F."/>
            <person name="Phillips J."/>
            <person name="Ranjan P."/>
            <person name="Rokshar D.S."/>
            <person name="Rothfels C.J."/>
            <person name="Schneider L."/>
            <person name="Shu S."/>
            <person name="Stevenson D.W."/>
            <person name="Thummler F."/>
            <person name="Tillich M."/>
            <person name="Villarreal Aguilar J.C."/>
            <person name="Widiez T."/>
            <person name="Wong G.K."/>
            <person name="Wymore A."/>
            <person name="Zhang Y."/>
            <person name="Zimmer A.D."/>
            <person name="Quatrano R.S."/>
            <person name="Mayer K.F.X."/>
            <person name="Goodstein D."/>
            <person name="Casacuberta J.M."/>
            <person name="Vandepoele K."/>
            <person name="Reski R."/>
            <person name="Cuming A.C."/>
            <person name="Tuskan G.A."/>
            <person name="Maumus F."/>
            <person name="Salse J."/>
            <person name="Schmutz J."/>
            <person name="Rensing S.A."/>
        </authorList>
    </citation>
    <scope>NUCLEOTIDE SEQUENCE [LARGE SCALE GENOMIC DNA]</scope>
    <source>
        <strain evidence="4 5">cv. Gransden 2004</strain>
    </source>
</reference>
<reference evidence="3 5" key="1">
    <citation type="journal article" date="2008" name="Science">
        <title>The Physcomitrella genome reveals evolutionary insights into the conquest of land by plants.</title>
        <authorList>
            <person name="Rensing S."/>
            <person name="Lang D."/>
            <person name="Zimmer A."/>
            <person name="Terry A."/>
            <person name="Salamov A."/>
            <person name="Shapiro H."/>
            <person name="Nishiyama T."/>
            <person name="Perroud P.-F."/>
            <person name="Lindquist E."/>
            <person name="Kamisugi Y."/>
            <person name="Tanahashi T."/>
            <person name="Sakakibara K."/>
            <person name="Fujita T."/>
            <person name="Oishi K."/>
            <person name="Shin-I T."/>
            <person name="Kuroki Y."/>
            <person name="Toyoda A."/>
            <person name="Suzuki Y."/>
            <person name="Hashimoto A."/>
            <person name="Yamaguchi K."/>
            <person name="Sugano A."/>
            <person name="Kohara Y."/>
            <person name="Fujiyama A."/>
            <person name="Anterola A."/>
            <person name="Aoki S."/>
            <person name="Ashton N."/>
            <person name="Barbazuk W.B."/>
            <person name="Barker E."/>
            <person name="Bennetzen J."/>
            <person name="Bezanilla M."/>
            <person name="Blankenship R."/>
            <person name="Cho S.H."/>
            <person name="Dutcher S."/>
            <person name="Estelle M."/>
            <person name="Fawcett J.A."/>
            <person name="Gundlach H."/>
            <person name="Hanada K."/>
            <person name="Heyl A."/>
            <person name="Hicks K.A."/>
            <person name="Hugh J."/>
            <person name="Lohr M."/>
            <person name="Mayer K."/>
            <person name="Melkozernov A."/>
            <person name="Murata T."/>
            <person name="Nelson D."/>
            <person name="Pils B."/>
            <person name="Prigge M."/>
            <person name="Reiss B."/>
            <person name="Renner T."/>
            <person name="Rombauts S."/>
            <person name="Rushton P."/>
            <person name="Sanderfoot A."/>
            <person name="Schween G."/>
            <person name="Shiu S.-H."/>
            <person name="Stueber K."/>
            <person name="Theodoulou F.L."/>
            <person name="Tu H."/>
            <person name="Van de Peer Y."/>
            <person name="Verrier P.J."/>
            <person name="Waters E."/>
            <person name="Wood A."/>
            <person name="Yang L."/>
            <person name="Cove D."/>
            <person name="Cuming A."/>
            <person name="Hasebe M."/>
            <person name="Lucas S."/>
            <person name="Mishler D.B."/>
            <person name="Reski R."/>
            <person name="Grigoriev I."/>
            <person name="Quatrano R.S."/>
            <person name="Boore J.L."/>
        </authorList>
    </citation>
    <scope>NUCLEOTIDE SEQUENCE [LARGE SCALE GENOMIC DNA]</scope>
    <source>
        <strain evidence="4 5">cv. Gransden 2004</strain>
    </source>
</reference>
<dbReference type="AlphaFoldDB" id="A0A2K1JRN4"/>
<evidence type="ECO:0000313" key="3">
    <source>
        <dbReference type="EMBL" id="PNR44191.1"/>
    </source>
</evidence>
<feature type="domain" description="Protein kinase" evidence="2">
    <location>
        <begin position="196"/>
        <end position="473"/>
    </location>
</feature>
<dbReference type="Pfam" id="PF00069">
    <property type="entry name" value="Pkinase"/>
    <property type="match status" value="1"/>
</dbReference>
<dbReference type="PaxDb" id="3218-PP1S108_29V6.1"/>
<name>A0A2K1JRN4_PHYPA</name>
<dbReference type="GO" id="GO:0005524">
    <property type="term" value="F:ATP binding"/>
    <property type="evidence" value="ECO:0007669"/>
    <property type="project" value="InterPro"/>
</dbReference>
<gene>
    <name evidence="4" type="primary">LOC112289695</name>
    <name evidence="3" type="ORF">PHYPA_016575</name>
</gene>
<evidence type="ECO:0000313" key="4">
    <source>
        <dbReference type="EnsemblPlants" id="Pp3c12_21860V3.1"/>
    </source>
</evidence>
<evidence type="ECO:0000256" key="1">
    <source>
        <dbReference type="SAM" id="Coils"/>
    </source>
</evidence>
<dbReference type="EnsemblPlants" id="Pp3c12_21860V3.1">
    <property type="protein sequence ID" value="Pp3c12_21860V3.1"/>
    <property type="gene ID" value="Pp3c12_21860"/>
</dbReference>
<dbReference type="Gramene" id="Pp3c12_21860V3.3">
    <property type="protein sequence ID" value="Pp3c12_21860V3.3"/>
    <property type="gene ID" value="Pp3c12_21860"/>
</dbReference>
<dbReference type="Gramene" id="Pp3c12_21860V3.7">
    <property type="protein sequence ID" value="Pp3c12_21860V3.7"/>
    <property type="gene ID" value="Pp3c12_21860"/>
</dbReference>
<dbReference type="OrthoDB" id="4062651at2759"/>
<dbReference type="Gramene" id="Pp3c12_21860V3.5">
    <property type="protein sequence ID" value="Pp3c12_21860V3.5"/>
    <property type="gene ID" value="Pp3c12_21860"/>
</dbReference>
<dbReference type="KEGG" id="ppp:141044363"/>
<dbReference type="GO" id="GO:0007165">
    <property type="term" value="P:signal transduction"/>
    <property type="evidence" value="ECO:0000318"/>
    <property type="project" value="GO_Central"/>
</dbReference>
<evidence type="ECO:0000259" key="2">
    <source>
        <dbReference type="PROSITE" id="PS50011"/>
    </source>
</evidence>
<dbReference type="Proteomes" id="UP000006727">
    <property type="component" value="Chromosome 12"/>
</dbReference>
<dbReference type="GO" id="GO:0004672">
    <property type="term" value="F:protein kinase activity"/>
    <property type="evidence" value="ECO:0000318"/>
    <property type="project" value="GO_Central"/>
</dbReference>
<dbReference type="InterPro" id="IPR051681">
    <property type="entry name" value="Ser/Thr_Kinases-Pseudokinases"/>
</dbReference>
<dbReference type="Gramene" id="Pp3c12_21860V3.4">
    <property type="protein sequence ID" value="Pp3c12_21860V3.4"/>
    <property type="gene ID" value="Pp3c12_21860"/>
</dbReference>
<dbReference type="EnsemblPlants" id="Pp3c12_21860V3.4">
    <property type="protein sequence ID" value="Pp3c12_21860V3.4"/>
    <property type="gene ID" value="Pp3c12_21860"/>
</dbReference>
<dbReference type="Gramene" id="Pp3c12_21860V3.6">
    <property type="protein sequence ID" value="Pp3c12_21860V3.6"/>
    <property type="gene ID" value="Pp3c12_21860"/>
</dbReference>
<dbReference type="EnsemblPlants" id="Pp3c12_21860V3.3">
    <property type="protein sequence ID" value="Pp3c12_21860V3.3"/>
    <property type="gene ID" value="Pp3c12_21860"/>
</dbReference>
<reference evidence="4" key="3">
    <citation type="submission" date="2020-12" db="UniProtKB">
        <authorList>
            <consortium name="EnsemblPlants"/>
        </authorList>
    </citation>
    <scope>IDENTIFICATION</scope>
</reference>
<accession>A0A2K1JRN4</accession>
<feature type="coiled-coil region" evidence="1">
    <location>
        <begin position="5"/>
        <end position="51"/>
    </location>
</feature>
<dbReference type="PROSITE" id="PS50011">
    <property type="entry name" value="PROTEIN_KINASE_DOM"/>
    <property type="match status" value="1"/>
</dbReference>
<sequence length="716" mass="81287">MSDYLQQANDVLKELQNIRVKLNLEQCKFLMAKLADAIKDVNRRVRRADREFDLVLSELYRVTLRVWSLLLDCCYCTQDSCLLSRIIAASQVTDSRQRFLKLHAELKWCLFLISCIVKAPRRPSLGDFNWDKTVDSIANDITFINAANTDWIHLVKLLKESFKELGDHRVACKCMLSRLGERVDSKWELGIPLVTNRTLLEDGQGGQGTIDVVTWKDKVLVEKTFNDLTDGEVFRKEADFLGRFSHPHILSMICSYEQPEGYGHIMMEKFSKDLHAYIRNRKSPLAPLEAAEIILQISEGMHYLHTVQKVAHRGLKPKNVLVKEYPVLVVKVSDFGLAKVTESISARSEQTANCGTTLYRAPEMFAIPGQEPHHECEFISGAKSRNPWCVNANAFKADVYSFAVTCFFILTGEEPYRGHRLGVLYDVVKVRGLRPVLPASCPPILSWLIERCWHPDSSQRPSFSEICEVLRTLKAILLTGGSGFLDKPGVEDLAESGLITLLTPEKYTANKRILVVGRSDSGKENLIDLVCGFRNGSVNDAKSGRWTPDSSMCLLNTGDLESRGQLDFLKNLIMSKNGAWTSKSMKRQWYSALHPWKRVEQEDSLAYSNRIHLLWLVYSVDNSPGPEFTKLKNLCNLPIQIVITQKDEKHDPNGSLYHKNFHAREASSFPKESQVELKKKIVKVNFAHFTQGDDLRTQLWNSCEAAQTKADIKFVS</sequence>
<dbReference type="EMBL" id="ABEU02000012">
    <property type="protein sequence ID" value="PNR44191.1"/>
    <property type="molecule type" value="Genomic_DNA"/>
</dbReference>
<dbReference type="InterPro" id="IPR011009">
    <property type="entry name" value="Kinase-like_dom_sf"/>
</dbReference>